<reference evidence="1" key="1">
    <citation type="journal article" date="2015" name="Nature">
        <title>Complex archaea that bridge the gap between prokaryotes and eukaryotes.</title>
        <authorList>
            <person name="Spang A."/>
            <person name="Saw J.H."/>
            <person name="Jorgensen S.L."/>
            <person name="Zaremba-Niedzwiedzka K."/>
            <person name="Martijn J."/>
            <person name="Lind A.E."/>
            <person name="van Eijk R."/>
            <person name="Schleper C."/>
            <person name="Guy L."/>
            <person name="Ettema T.J."/>
        </authorList>
    </citation>
    <scope>NUCLEOTIDE SEQUENCE</scope>
</reference>
<evidence type="ECO:0000313" key="1">
    <source>
        <dbReference type="EMBL" id="KKM81393.1"/>
    </source>
</evidence>
<sequence>MTDWYDMYADLKFGCGYRHKGYIIKGLWLDVFRITNFFDRKD</sequence>
<name>A0A0F9KHI4_9ZZZZ</name>
<proteinExistence type="predicted"/>
<organism evidence="1">
    <name type="scientific">marine sediment metagenome</name>
    <dbReference type="NCBI Taxonomy" id="412755"/>
    <lineage>
        <taxon>unclassified sequences</taxon>
        <taxon>metagenomes</taxon>
        <taxon>ecological metagenomes</taxon>
    </lineage>
</organism>
<accession>A0A0F9KHI4</accession>
<protein>
    <submittedName>
        <fullName evidence="1">Uncharacterized protein</fullName>
    </submittedName>
</protein>
<dbReference type="AlphaFoldDB" id="A0A0F9KHI4"/>
<dbReference type="EMBL" id="LAZR01008026">
    <property type="protein sequence ID" value="KKM81393.1"/>
    <property type="molecule type" value="Genomic_DNA"/>
</dbReference>
<gene>
    <name evidence="1" type="ORF">LCGC14_1330240</name>
</gene>
<comment type="caution">
    <text evidence="1">The sequence shown here is derived from an EMBL/GenBank/DDBJ whole genome shotgun (WGS) entry which is preliminary data.</text>
</comment>